<feature type="compositionally biased region" description="Low complexity" evidence="1">
    <location>
        <begin position="1"/>
        <end position="18"/>
    </location>
</feature>
<evidence type="ECO:0000259" key="2">
    <source>
        <dbReference type="Pfam" id="PF26147"/>
    </source>
</evidence>
<feature type="region of interest" description="Disordered" evidence="1">
    <location>
        <begin position="807"/>
        <end position="915"/>
    </location>
</feature>
<feature type="compositionally biased region" description="Polar residues" evidence="1">
    <location>
        <begin position="750"/>
        <end position="762"/>
    </location>
</feature>
<evidence type="ECO:0000256" key="1">
    <source>
        <dbReference type="SAM" id="MobiDB-lite"/>
    </source>
</evidence>
<dbReference type="EMBL" id="JAACJL010000001">
    <property type="protein sequence ID" value="KAF4623647.1"/>
    <property type="molecule type" value="Genomic_DNA"/>
</dbReference>
<dbReference type="InterPro" id="IPR058934">
    <property type="entry name" value="YMC020W-like"/>
</dbReference>
<dbReference type="Proteomes" id="UP000521872">
    <property type="component" value="Unassembled WGS sequence"/>
</dbReference>
<feature type="compositionally biased region" description="Polar residues" evidence="1">
    <location>
        <begin position="37"/>
        <end position="48"/>
    </location>
</feature>
<feature type="domain" description="YMC020W-like alpha/beta hydrolase" evidence="2">
    <location>
        <begin position="1253"/>
        <end position="1455"/>
    </location>
</feature>
<feature type="region of interest" description="Disordered" evidence="1">
    <location>
        <begin position="549"/>
        <end position="579"/>
    </location>
</feature>
<evidence type="ECO:0000313" key="4">
    <source>
        <dbReference type="Proteomes" id="UP000521872"/>
    </source>
</evidence>
<reference evidence="3 4" key="1">
    <citation type="submission" date="2019-12" db="EMBL/GenBank/DDBJ databases">
        <authorList>
            <person name="Floudas D."/>
            <person name="Bentzer J."/>
            <person name="Ahren D."/>
            <person name="Johansson T."/>
            <person name="Persson P."/>
            <person name="Tunlid A."/>
        </authorList>
    </citation>
    <scope>NUCLEOTIDE SEQUENCE [LARGE SCALE GENOMIC DNA]</scope>
    <source>
        <strain evidence="3 4">CBS 102.39</strain>
    </source>
</reference>
<sequence length="1513" mass="160092">MLMTDLNSLSDSPTLTSSRSRRSSTTKSIRSINSKSYNRQPSWKTSTLGKGHAAPLAASLSVVFAEPEHGAPLASAASTVAEVTTSSSSASLSERSRLPAGIEEDVHGEGTAVGITATNEDVLSNNGTSSSEQETPYGYISPITFPSFPPSSDSLTPQKTSPSSKLAKKRGSWYGSLTRSKGSMTAHDASNVNASQAIDEVNVPLPESQPTSPPPSTGPIRLPSLQVQAPTPQIEHPSIFDSPSSVSDIPIPIASPIPIKKSPPLSIAGVGLGFGSPNSSRSPGKRSWFSSPPTPTPSPPKNIPSTPPPQYPEIVQTSPTSLSRSPETIKPSAQQESSSAAVDHSNQSSTTVSSVDDSVPSLPHTPPGGQPTSPVVLNTTSSRFMLMLPLLGRTKIPLPLSVGMGGEAVAAPPVEAIPQVKEEQAKETTEVAADEVVPVKVESLGIQDTTTTSSPFVVQAISSSSSQQTSPAAASESKPQASTITSSSSWWDYVGWTSGSSGPAESTARAGSSRDEADAAEAVDETEKQHQEVLAAVAAVQASLAEAEATNVDVKSDPPVPEETQAAVTSSNSSTDNVTSPWLSPWLWYYSSNTTTTTVTTESGSREVLAEAEVQTSSEGAVDAEVQGQGPPEQVENEIMQTGEVKEQENGENQQLQSRPHSRPKFDEPAYNTITSSIISNTSGWTSFFSSNKLLVKSLGYGTTTSGAIEDVKRDENGMEVMDLDFEDEEPADASPERGRGDAKKDVGSASVSSPPTANTATAERKASGSGTSTPISSLVKAIPRAIPQLMISADVKRDSEAVASLKSGAASSASSIKSTTTKKVGSGSGTNTPVPAPLSPTPSTSSRHTHKKNAPSTSSVMSSTSNATSGTTTTTNTTTTAAAKVVATTTNLKRNASPTPSKKSISGSSPPPPNVVLPTWQDIFYTRPRNYLPPKPERYVDDQGIGGSGNGSGSNAGVGGKLLGKTMKFVSNVLFNAKEEPEPPAMAAAATEGSGTRTRGKGKERMREMSVSSLGREGSSVSNDMASILEIERRERFKEFGKELPKAWKVLEDAGWDTSYARDEYDSTARRLLRRMSSVATGHPHASKPGAPPAEAVGDVLRGCRRVVVIGVHGWFPGAMIRTVLGEPTGTSTKFANMMEQALEEFVAEHGVSLEKITKIPLEGDGTIEKRVERLYSNLLANEDWMSDLHDADAVIVATHSQGSVVSTHLLDRLISDNHIITSRNQVMPMGMGAESFPASIGLGDSAKRKVQRVCCLALCGIHLGPLRYLSSSTLVGPYLQYFESTAARELFEFQNTESAVSKAYVKALENVLNHGTKMVYIASLNDQVVPIYSGLFTAVSHPLILRALYIDGDAYHSSDFLSNLLVLLLRILNSGVSDSGLLAHLSEATAGSLNGVGHSTAYEELATFSLAVKYLFLTNNGITEGAKMTLEPFNANHEQNDYEIPWSLRDIIADERVAHFFGAEISALRDAFKEWHPKTSILRDLKRKLQPITRLPSSFSTTGSIVGTSKL</sequence>
<protein>
    <recommendedName>
        <fullName evidence="2">YMC020W-like alpha/beta hydrolase domain-containing protein</fullName>
    </recommendedName>
</protein>
<feature type="region of interest" description="Disordered" evidence="1">
    <location>
        <begin position="646"/>
        <end position="669"/>
    </location>
</feature>
<feature type="region of interest" description="Disordered" evidence="1">
    <location>
        <begin position="613"/>
        <end position="632"/>
    </location>
</feature>
<feature type="region of interest" description="Disordered" evidence="1">
    <location>
        <begin position="1"/>
        <end position="50"/>
    </location>
</feature>
<feature type="compositionally biased region" description="Gly residues" evidence="1">
    <location>
        <begin position="945"/>
        <end position="957"/>
    </location>
</feature>
<organism evidence="3 4">
    <name type="scientific">Agrocybe pediades</name>
    <dbReference type="NCBI Taxonomy" id="84607"/>
    <lineage>
        <taxon>Eukaryota</taxon>
        <taxon>Fungi</taxon>
        <taxon>Dikarya</taxon>
        <taxon>Basidiomycota</taxon>
        <taxon>Agaricomycotina</taxon>
        <taxon>Agaricomycetes</taxon>
        <taxon>Agaricomycetidae</taxon>
        <taxon>Agaricales</taxon>
        <taxon>Agaricineae</taxon>
        <taxon>Strophariaceae</taxon>
        <taxon>Agrocybe</taxon>
    </lineage>
</organism>
<feature type="region of interest" description="Disordered" evidence="1">
    <location>
        <begin position="464"/>
        <end position="484"/>
    </location>
</feature>
<feature type="region of interest" description="Disordered" evidence="1">
    <location>
        <begin position="498"/>
        <end position="529"/>
    </location>
</feature>
<dbReference type="PANTHER" id="PTHR47349:SF1">
    <property type="entry name" value="AER328WP"/>
    <property type="match status" value="1"/>
</dbReference>
<feature type="compositionally biased region" description="Low complexity" evidence="1">
    <location>
        <begin position="807"/>
        <end position="834"/>
    </location>
</feature>
<feature type="compositionally biased region" description="Polar residues" evidence="1">
    <location>
        <begin position="315"/>
        <end position="347"/>
    </location>
</feature>
<accession>A0A8H4R8K3</accession>
<feature type="compositionally biased region" description="Low complexity" evidence="1">
    <location>
        <begin position="857"/>
        <end position="909"/>
    </location>
</feature>
<feature type="region of interest" description="Disordered" evidence="1">
    <location>
        <begin position="726"/>
        <end position="776"/>
    </location>
</feature>
<dbReference type="Pfam" id="PF26147">
    <property type="entry name" value="AB_HYDROLASE_YMC0-YMC35"/>
    <property type="match status" value="2"/>
</dbReference>
<feature type="region of interest" description="Disordered" evidence="1">
    <location>
        <begin position="981"/>
        <end position="1007"/>
    </location>
</feature>
<feature type="compositionally biased region" description="Low complexity" evidence="1">
    <location>
        <begin position="568"/>
        <end position="579"/>
    </location>
</feature>
<feature type="region of interest" description="Disordered" evidence="1">
    <location>
        <begin position="276"/>
        <end position="376"/>
    </location>
</feature>
<feature type="compositionally biased region" description="Low complexity" evidence="1">
    <location>
        <begin position="464"/>
        <end position="477"/>
    </location>
</feature>
<feature type="domain" description="YMC020W-like alpha/beta hydrolase" evidence="2">
    <location>
        <begin position="1105"/>
        <end position="1231"/>
    </location>
</feature>
<feature type="compositionally biased region" description="Low complexity" evidence="1">
    <location>
        <begin position="25"/>
        <end position="36"/>
    </location>
</feature>
<feature type="compositionally biased region" description="Polar residues" evidence="1">
    <location>
        <begin position="175"/>
        <end position="187"/>
    </location>
</feature>
<name>A0A8H4R8K3_9AGAR</name>
<feature type="region of interest" description="Disordered" evidence="1">
    <location>
        <begin position="928"/>
        <end position="957"/>
    </location>
</feature>
<feature type="compositionally biased region" description="Basic and acidic residues" evidence="1">
    <location>
        <begin position="735"/>
        <end position="747"/>
    </location>
</feature>
<feature type="compositionally biased region" description="Pro residues" evidence="1">
    <location>
        <begin position="292"/>
        <end position="311"/>
    </location>
</feature>
<dbReference type="PANTHER" id="PTHR47349">
    <property type="entry name" value="CHROMOSOME 8, WHOLE GENOME SHOTGUN SEQUENCE"/>
    <property type="match status" value="1"/>
</dbReference>
<proteinExistence type="predicted"/>
<feature type="compositionally biased region" description="Low complexity" evidence="1">
    <location>
        <begin position="348"/>
        <end position="359"/>
    </location>
</feature>
<dbReference type="InterPro" id="IPR058933">
    <property type="entry name" value="YMC020W-like_ab_hydrolase"/>
</dbReference>
<feature type="region of interest" description="Disordered" evidence="1">
    <location>
        <begin position="204"/>
        <end position="223"/>
    </location>
</feature>
<feature type="region of interest" description="Disordered" evidence="1">
    <location>
        <begin position="86"/>
        <end position="187"/>
    </location>
</feature>
<feature type="compositionally biased region" description="Low complexity" evidence="1">
    <location>
        <begin position="140"/>
        <end position="157"/>
    </location>
</feature>
<keyword evidence="4" id="KW-1185">Reference proteome</keyword>
<gene>
    <name evidence="3" type="ORF">D9613_002423</name>
</gene>
<comment type="caution">
    <text evidence="3">The sequence shown here is derived from an EMBL/GenBank/DDBJ whole genome shotgun (WGS) entry which is preliminary data.</text>
</comment>
<feature type="compositionally biased region" description="Polar residues" evidence="1">
    <location>
        <begin position="116"/>
        <end position="134"/>
    </location>
</feature>
<evidence type="ECO:0000313" key="3">
    <source>
        <dbReference type="EMBL" id="KAF4623647.1"/>
    </source>
</evidence>